<proteinExistence type="predicted"/>
<accession>F1T609</accession>
<sequence length="47" mass="5479">MPFPQESGMHIKTQRSTGQGLYLMPTEFTISIMYYARQSIHEITRDS</sequence>
<reference evidence="1 2" key="1">
    <citation type="submission" date="2011-02" db="EMBL/GenBank/DDBJ databases">
        <authorList>
            <person name="Muzny D."/>
            <person name="Qin X."/>
            <person name="Buhay C."/>
            <person name="Dugan-Rocha S."/>
            <person name="Ding Y."/>
            <person name="Chen G."/>
            <person name="Hawes A."/>
            <person name="Holder M."/>
            <person name="Jhangiani S."/>
            <person name="Johnson A."/>
            <person name="Khan Z."/>
            <person name="Li Z."/>
            <person name="Liu W."/>
            <person name="Liu X."/>
            <person name="Perez L."/>
            <person name="Shen H."/>
            <person name="Wang Q."/>
            <person name="Watt J."/>
            <person name="Xi L."/>
            <person name="Xin Y."/>
            <person name="Zhou J."/>
            <person name="Deng J."/>
            <person name="Jiang H."/>
            <person name="Liu Y."/>
            <person name="Qu J."/>
            <person name="Song X.-Z."/>
            <person name="Zhang L."/>
            <person name="Villasana D."/>
            <person name="Johnson A."/>
            <person name="Liu J."/>
            <person name="Liyanage D."/>
            <person name="Lorensuhewa L."/>
            <person name="Robinson T."/>
            <person name="Song A."/>
            <person name="Song B.-B."/>
            <person name="Dinh H."/>
            <person name="Thornton R."/>
            <person name="Coyle M."/>
            <person name="Francisco L."/>
            <person name="Jackson L."/>
            <person name="Javaid M."/>
            <person name="Korchina V."/>
            <person name="Kovar C."/>
            <person name="Mata R."/>
            <person name="Mathew T."/>
            <person name="Ngo R."/>
            <person name="Nguyen L."/>
            <person name="Nguyen N."/>
            <person name="Okwuonu G."/>
            <person name="Ongeri F."/>
            <person name="Pham C."/>
            <person name="Simmons D."/>
            <person name="Wilczek-Boney K."/>
            <person name="Hale W."/>
            <person name="Jakkamsetti A."/>
            <person name="Pham P."/>
            <person name="Ruth R."/>
            <person name="San Lucas F."/>
            <person name="Warren J."/>
            <person name="Zhang J."/>
            <person name="Zhao Z."/>
            <person name="Zhou C."/>
            <person name="Zhu D."/>
            <person name="Lee S."/>
            <person name="Bess C."/>
            <person name="Blankenburg K."/>
            <person name="Forbes L."/>
            <person name="Fu Q."/>
            <person name="Gubbala S."/>
            <person name="Hirani K."/>
            <person name="Jayaseelan J.C."/>
            <person name="Lara F."/>
            <person name="Munidasa M."/>
            <person name="Palculict T."/>
            <person name="Patil S."/>
            <person name="Pu L.-L."/>
            <person name="Saada N."/>
            <person name="Tang L."/>
            <person name="Weissenberger G."/>
            <person name="Zhu Y."/>
            <person name="Hemphill L."/>
            <person name="Shang Y."/>
            <person name="Youmans B."/>
            <person name="Ayvaz T."/>
            <person name="Ross M."/>
            <person name="Santibanez J."/>
            <person name="Aqrawi P."/>
            <person name="Gross S."/>
            <person name="Joshi V."/>
            <person name="Fowler G."/>
            <person name="Nazareth L."/>
            <person name="Reid J."/>
            <person name="Worley K."/>
            <person name="Petrosino J."/>
            <person name="Highlander S."/>
            <person name="Gibbs R."/>
        </authorList>
    </citation>
    <scope>NUCLEOTIDE SEQUENCE [LARGE SCALE GENOMIC DNA]</scope>
    <source>
        <strain evidence="1 2">DSM 15829</strain>
    </source>
</reference>
<protein>
    <submittedName>
        <fullName evidence="1">Uncharacterized protein</fullName>
    </submittedName>
</protein>
<evidence type="ECO:0000313" key="2">
    <source>
        <dbReference type="Proteomes" id="UP000005947"/>
    </source>
</evidence>
<keyword evidence="2" id="KW-1185">Reference proteome</keyword>
<gene>
    <name evidence="1" type="ORF">HMPREF0091_10909</name>
</gene>
<evidence type="ECO:0000313" key="1">
    <source>
        <dbReference type="EMBL" id="EGF22914.1"/>
    </source>
</evidence>
<organism evidence="1 2">
    <name type="scientific">Fannyhessea vaginae DSM 15829</name>
    <dbReference type="NCBI Taxonomy" id="525256"/>
    <lineage>
        <taxon>Bacteria</taxon>
        <taxon>Bacillati</taxon>
        <taxon>Actinomycetota</taxon>
        <taxon>Coriobacteriia</taxon>
        <taxon>Coriobacteriales</taxon>
        <taxon>Atopobiaceae</taxon>
        <taxon>Fannyhessea</taxon>
    </lineage>
</organism>
<dbReference type="AlphaFoldDB" id="F1T609"/>
<name>F1T609_9ACTN</name>
<dbReference type="EMBL" id="ACGK02000002">
    <property type="protein sequence ID" value="EGF22914.1"/>
    <property type="molecule type" value="Genomic_DNA"/>
</dbReference>
<comment type="caution">
    <text evidence="1">The sequence shown here is derived from an EMBL/GenBank/DDBJ whole genome shotgun (WGS) entry which is preliminary data.</text>
</comment>
<dbReference type="Proteomes" id="UP000005947">
    <property type="component" value="Unassembled WGS sequence"/>
</dbReference>